<dbReference type="Pfam" id="PF08534">
    <property type="entry name" value="Redoxin"/>
    <property type="match status" value="1"/>
</dbReference>
<organism evidence="8 9">
    <name type="scientific">Mycobacterium novum</name>
    <dbReference type="NCBI Taxonomy" id="2492438"/>
    <lineage>
        <taxon>Bacteria</taxon>
        <taxon>Bacillati</taxon>
        <taxon>Actinomycetota</taxon>
        <taxon>Actinomycetes</taxon>
        <taxon>Mycobacteriales</taxon>
        <taxon>Mycobacteriaceae</taxon>
        <taxon>Mycobacterium</taxon>
    </lineage>
</organism>
<keyword evidence="4" id="KW-1015">Disulfide bond</keyword>
<dbReference type="InterPro" id="IPR036249">
    <property type="entry name" value="Thioredoxin-like_sf"/>
</dbReference>
<dbReference type="NCBIfam" id="NF001808">
    <property type="entry name" value="PRK00522.1"/>
    <property type="match status" value="1"/>
</dbReference>
<protein>
    <recommendedName>
        <fullName evidence="6">Thiol peroxidase</fullName>
        <shortName evidence="6">Tpx</shortName>
        <ecNumber evidence="6">1.11.1.24</ecNumber>
    </recommendedName>
    <alternativeName>
        <fullName evidence="6">Peroxiredoxin tpx</fullName>
        <shortName evidence="6">Prx</shortName>
    </alternativeName>
    <alternativeName>
        <fullName evidence="6">Thioredoxin peroxidase</fullName>
    </alternativeName>
    <alternativeName>
        <fullName evidence="6">Thioredoxin-dependent peroxiredoxin</fullName>
    </alternativeName>
</protein>
<gene>
    <name evidence="6 8" type="primary">tpx</name>
    <name evidence="8" type="ORF">MNVM_40300</name>
</gene>
<dbReference type="Proteomes" id="UP000466997">
    <property type="component" value="Chromosome"/>
</dbReference>
<dbReference type="KEGG" id="mnm:MNVM_40300"/>
<keyword evidence="5 6" id="KW-0676">Redox-active center</keyword>
<comment type="subunit">
    <text evidence="6">Homodimer.</text>
</comment>
<keyword evidence="3 6" id="KW-0560">Oxidoreductase</keyword>
<evidence type="ECO:0000256" key="4">
    <source>
        <dbReference type="ARBA" id="ARBA00023157"/>
    </source>
</evidence>
<dbReference type="InterPro" id="IPR002065">
    <property type="entry name" value="TPX"/>
</dbReference>
<evidence type="ECO:0000259" key="7">
    <source>
        <dbReference type="PROSITE" id="PS51352"/>
    </source>
</evidence>
<feature type="active site" description="Cysteine sulfenic acid (-SOH) intermediate" evidence="6">
    <location>
        <position position="85"/>
    </location>
</feature>
<proteinExistence type="inferred from homology"/>
<evidence type="ECO:0000256" key="3">
    <source>
        <dbReference type="ARBA" id="ARBA00023002"/>
    </source>
</evidence>
<dbReference type="CDD" id="cd03014">
    <property type="entry name" value="PRX_Atyp2cys"/>
    <property type="match status" value="1"/>
</dbReference>
<evidence type="ECO:0000256" key="5">
    <source>
        <dbReference type="ARBA" id="ARBA00023284"/>
    </source>
</evidence>
<name>A0A7I7JUE8_9MYCO</name>
<dbReference type="PANTHER" id="PTHR43110">
    <property type="entry name" value="THIOL PEROXIDASE"/>
    <property type="match status" value="1"/>
</dbReference>
<evidence type="ECO:0000313" key="9">
    <source>
        <dbReference type="Proteomes" id="UP000466997"/>
    </source>
</evidence>
<keyword evidence="2 6" id="KW-0049">Antioxidant</keyword>
<dbReference type="InterPro" id="IPR013766">
    <property type="entry name" value="Thioredoxin_domain"/>
</dbReference>
<dbReference type="InterPro" id="IPR013740">
    <property type="entry name" value="Redoxin"/>
</dbReference>
<dbReference type="EMBL" id="AP022562">
    <property type="protein sequence ID" value="BBX14949.1"/>
    <property type="molecule type" value="Genomic_DNA"/>
</dbReference>
<dbReference type="EC" id="1.11.1.24" evidence="6"/>
<comment type="catalytic activity">
    <reaction evidence="6">
        <text>a hydroperoxide + [thioredoxin]-dithiol = an alcohol + [thioredoxin]-disulfide + H2O</text>
        <dbReference type="Rhea" id="RHEA:62620"/>
        <dbReference type="Rhea" id="RHEA-COMP:10698"/>
        <dbReference type="Rhea" id="RHEA-COMP:10700"/>
        <dbReference type="ChEBI" id="CHEBI:15377"/>
        <dbReference type="ChEBI" id="CHEBI:29950"/>
        <dbReference type="ChEBI" id="CHEBI:30879"/>
        <dbReference type="ChEBI" id="CHEBI:35924"/>
        <dbReference type="ChEBI" id="CHEBI:50058"/>
        <dbReference type="EC" id="1.11.1.24"/>
    </reaction>
</comment>
<dbReference type="AlphaFoldDB" id="A0A7I7JUE8"/>
<accession>A0A7I7JUE8</accession>
<dbReference type="HAMAP" id="MF_00269">
    <property type="entry name" value="Tpx"/>
    <property type="match status" value="1"/>
</dbReference>
<comment type="function">
    <text evidence="6">Thiol-specific peroxidase that catalyzes the reduction of hydrogen peroxide and organic hydroperoxides to water and alcohols, respectively. Plays a role in cell protection against oxidative stress by detoxifying peroxides.</text>
</comment>
<sequence length="189" mass="19252">MPESAIRECPAAAFRRVGGNWQTTGVAQITLRGNPVTTAGELPAVGDAAPAFSLTGTDLGAVESAQFGGKPLLLNIFPSIDTPVCATSVRTFNERAAASGLTVVCVSNDLPFAQKRFCGAEGIENVTTASAFRSGFGGDYGVTIADGPMAGLLARAVVVIDADGKVAYTELVPEIASEPDYDAAIAALG</sequence>
<comment type="similarity">
    <text evidence="6">Belongs to the peroxiredoxin family. Tpx subfamily.</text>
</comment>
<dbReference type="SUPFAM" id="SSF52833">
    <property type="entry name" value="Thioredoxin-like"/>
    <property type="match status" value="1"/>
</dbReference>
<evidence type="ECO:0000256" key="6">
    <source>
        <dbReference type="HAMAP-Rule" id="MF_00269"/>
    </source>
</evidence>
<dbReference type="InterPro" id="IPR018219">
    <property type="entry name" value="Tpx_CS"/>
</dbReference>
<dbReference type="GO" id="GO:0008379">
    <property type="term" value="F:thioredoxin peroxidase activity"/>
    <property type="evidence" value="ECO:0007669"/>
    <property type="project" value="UniProtKB-UniRule"/>
</dbReference>
<dbReference type="PANTHER" id="PTHR43110:SF1">
    <property type="entry name" value="THIOL PEROXIDASE"/>
    <property type="match status" value="1"/>
</dbReference>
<dbReference type="PROSITE" id="PS01265">
    <property type="entry name" value="TPX"/>
    <property type="match status" value="1"/>
</dbReference>
<evidence type="ECO:0000256" key="2">
    <source>
        <dbReference type="ARBA" id="ARBA00022862"/>
    </source>
</evidence>
<dbReference type="PROSITE" id="PS51352">
    <property type="entry name" value="THIOREDOXIN_2"/>
    <property type="match status" value="1"/>
</dbReference>
<dbReference type="InterPro" id="IPR050455">
    <property type="entry name" value="Tpx_Peroxidase_subfamily"/>
</dbReference>
<keyword evidence="1 6" id="KW-0575">Peroxidase</keyword>
<comment type="caution">
    <text evidence="6">Lacks conserved residue(s) required for the propagation of feature annotation.</text>
</comment>
<evidence type="ECO:0000313" key="8">
    <source>
        <dbReference type="EMBL" id="BBX14949.1"/>
    </source>
</evidence>
<reference evidence="8 9" key="1">
    <citation type="journal article" date="2019" name="Emerg. Microbes Infect.">
        <title>Comprehensive subspecies identification of 175 nontuberculous mycobacteria species based on 7547 genomic profiles.</title>
        <authorList>
            <person name="Matsumoto Y."/>
            <person name="Kinjo T."/>
            <person name="Motooka D."/>
            <person name="Nabeya D."/>
            <person name="Jung N."/>
            <person name="Uechi K."/>
            <person name="Horii T."/>
            <person name="Iida T."/>
            <person name="Fujita J."/>
            <person name="Nakamura S."/>
        </authorList>
    </citation>
    <scope>NUCLEOTIDE SEQUENCE [LARGE SCALE GENOMIC DNA]</scope>
    <source>
        <strain evidence="8 9">JCM 6391</strain>
    </source>
</reference>
<evidence type="ECO:0000256" key="1">
    <source>
        <dbReference type="ARBA" id="ARBA00022559"/>
    </source>
</evidence>
<dbReference type="Gene3D" id="3.40.30.10">
    <property type="entry name" value="Glutaredoxin"/>
    <property type="match status" value="1"/>
</dbReference>
<feature type="domain" description="Thioredoxin" evidence="7">
    <location>
        <begin position="43"/>
        <end position="189"/>
    </location>
</feature>
<keyword evidence="9" id="KW-1185">Reference proteome</keyword>